<name>A0A6J6MNV8_9ZZZZ</name>
<evidence type="ECO:0000256" key="3">
    <source>
        <dbReference type="ARBA" id="ARBA00022679"/>
    </source>
</evidence>
<proteinExistence type="inferred from homology"/>
<accession>A0A6J6MNV8</accession>
<evidence type="ECO:0000256" key="2">
    <source>
        <dbReference type="ARBA" id="ARBA00022603"/>
    </source>
</evidence>
<dbReference type="EMBL" id="CAFBAA010000034">
    <property type="protein sequence ID" value="CAB4844682.1"/>
    <property type="molecule type" value="Genomic_DNA"/>
</dbReference>
<dbReference type="GO" id="GO:0015948">
    <property type="term" value="P:methanogenesis"/>
    <property type="evidence" value="ECO:0007669"/>
    <property type="project" value="InterPro"/>
</dbReference>
<reference evidence="4" key="1">
    <citation type="submission" date="2020-05" db="EMBL/GenBank/DDBJ databases">
        <authorList>
            <person name="Chiriac C."/>
            <person name="Salcher M."/>
            <person name="Ghai R."/>
            <person name="Kavagutti S V."/>
        </authorList>
    </citation>
    <scope>NUCLEOTIDE SEQUENCE</scope>
</reference>
<keyword evidence="2" id="KW-0489">Methyltransferase</keyword>
<dbReference type="Pfam" id="PF06253">
    <property type="entry name" value="MTTB"/>
    <property type="match status" value="1"/>
</dbReference>
<dbReference type="InterPro" id="IPR010426">
    <property type="entry name" value="MTTB_MeTrfase"/>
</dbReference>
<evidence type="ECO:0000313" key="7">
    <source>
        <dbReference type="EMBL" id="CAB5075766.1"/>
    </source>
</evidence>
<sequence length="479" mass="53089">MFENKMPRYDILSEESMATLDAGWRRIVSEIGIEFMSPWALDLFREAGQDVSGDNVKFDPDWVLAQLAKAPSEFGLRARNPKNNVRIGGDAMVFGAVYGPPFVREGDVRRDATFNDFQNFAKLSQVFGSLDSVGGVVCEPNDLDLDTRHLDMAYAAATLTDKFFMGNVVRAENAQDCIRVAEILHGGRAAIEEMPALISLINCNSPLRWDDRMLDSLREYALAAQPVVVTPFLLMGAMSPVTIPSTLAQQMAEAFTGIALVQLIRPGAPVVFGSFLSNIDMQSGSPQFGTPESGVGLLCTGQIARKYHLPFRGGGGLNSAQTVDAQSAYQTMMTMMPTFLSGTNWVMHTAGWLEGGLVSCYEKFILDMEILENLIVQFTPLVFDEGSLAFDAHQEVGAGGHFLGAAHTMERFRDCFYRPFLTNSDNFERWNRLGAKDTKDRAADIWKKKLEEYVLPEMDAQVLAELDDFMARRKSELAF</sequence>
<dbReference type="InterPro" id="IPR038601">
    <property type="entry name" value="MttB-like_sf"/>
</dbReference>
<evidence type="ECO:0000313" key="5">
    <source>
        <dbReference type="EMBL" id="CAB4701310.1"/>
    </source>
</evidence>
<evidence type="ECO:0000313" key="6">
    <source>
        <dbReference type="EMBL" id="CAB4844682.1"/>
    </source>
</evidence>
<evidence type="ECO:0000313" key="4">
    <source>
        <dbReference type="EMBL" id="CAB4675971.1"/>
    </source>
</evidence>
<dbReference type="GO" id="GO:0008168">
    <property type="term" value="F:methyltransferase activity"/>
    <property type="evidence" value="ECO:0007669"/>
    <property type="project" value="UniProtKB-KW"/>
</dbReference>
<protein>
    <submittedName>
        <fullName evidence="4">Unannotated protein</fullName>
    </submittedName>
</protein>
<dbReference type="EMBL" id="CAFBRC010000049">
    <property type="protein sequence ID" value="CAB5075766.1"/>
    <property type="molecule type" value="Genomic_DNA"/>
</dbReference>
<dbReference type="GO" id="GO:0032259">
    <property type="term" value="P:methylation"/>
    <property type="evidence" value="ECO:0007669"/>
    <property type="project" value="UniProtKB-KW"/>
</dbReference>
<dbReference type="EMBL" id="CAEZXN010000029">
    <property type="protein sequence ID" value="CAB4701310.1"/>
    <property type="molecule type" value="Genomic_DNA"/>
</dbReference>
<organism evidence="4">
    <name type="scientific">freshwater metagenome</name>
    <dbReference type="NCBI Taxonomy" id="449393"/>
    <lineage>
        <taxon>unclassified sequences</taxon>
        <taxon>metagenomes</taxon>
        <taxon>ecological metagenomes</taxon>
    </lineage>
</organism>
<evidence type="ECO:0000256" key="1">
    <source>
        <dbReference type="ARBA" id="ARBA00007137"/>
    </source>
</evidence>
<gene>
    <name evidence="4" type="ORF">UFOPK2342_00778</name>
    <name evidence="5" type="ORF">UFOPK2423_01185</name>
    <name evidence="6" type="ORF">UFOPK3266_01197</name>
    <name evidence="7" type="ORF">UFOPK4367_00855</name>
</gene>
<dbReference type="EMBL" id="CAEZXB010000011">
    <property type="protein sequence ID" value="CAB4675971.1"/>
    <property type="molecule type" value="Genomic_DNA"/>
</dbReference>
<dbReference type="Gene3D" id="3.20.20.480">
    <property type="entry name" value="Trimethylamine methyltransferase-like"/>
    <property type="match status" value="1"/>
</dbReference>
<dbReference type="PIRSF" id="PIRSF037567">
    <property type="entry name" value="MTTB_MeTrfase"/>
    <property type="match status" value="1"/>
</dbReference>
<dbReference type="AlphaFoldDB" id="A0A6J6MNV8"/>
<keyword evidence="3" id="KW-0808">Transferase</keyword>
<comment type="similarity">
    <text evidence="1">Belongs to the trimethylamine methyltransferase family.</text>
</comment>